<proteinExistence type="predicted"/>
<dbReference type="AlphaFoldDB" id="A0A848BBX6"/>
<sequence>MWIGLIELPLIPAFGAWLSCRHGYLLQSPDTGEALVAYRDGRTIRVLYDGKSTRCSRGVMALWHTFECFCLGR</sequence>
<gene>
    <name evidence="1" type="ORF">HF878_10595</name>
</gene>
<accession>A0A848BBX6</accession>
<protein>
    <submittedName>
        <fullName evidence="1">Uncharacterized protein</fullName>
    </submittedName>
</protein>
<evidence type="ECO:0000313" key="2">
    <source>
        <dbReference type="Proteomes" id="UP000543804"/>
    </source>
</evidence>
<comment type="caution">
    <text evidence="1">The sequence shown here is derived from an EMBL/GenBank/DDBJ whole genome shotgun (WGS) entry which is preliminary data.</text>
</comment>
<dbReference type="EMBL" id="JABAFA010000075">
    <property type="protein sequence ID" value="NMD99892.1"/>
    <property type="molecule type" value="Genomic_DNA"/>
</dbReference>
<organism evidence="1 2">
    <name type="scientific">Selenomonas bovis</name>
    <dbReference type="NCBI Taxonomy" id="416586"/>
    <lineage>
        <taxon>Bacteria</taxon>
        <taxon>Bacillati</taxon>
        <taxon>Bacillota</taxon>
        <taxon>Negativicutes</taxon>
        <taxon>Selenomonadales</taxon>
        <taxon>Selenomonadaceae</taxon>
        <taxon>Selenomonas</taxon>
    </lineage>
</organism>
<reference evidence="1 2" key="1">
    <citation type="submission" date="2020-04" db="EMBL/GenBank/DDBJ databases">
        <authorList>
            <person name="Hitch T.C.A."/>
            <person name="Wylensek D."/>
            <person name="Clavel T."/>
        </authorList>
    </citation>
    <scope>NUCLEOTIDE SEQUENCE [LARGE SCALE GENOMIC DNA]</scope>
    <source>
        <strain evidence="1 2">PG-130-P53-12</strain>
    </source>
</reference>
<keyword evidence="2" id="KW-1185">Reference proteome</keyword>
<name>A0A848BBX6_9FIRM</name>
<evidence type="ECO:0000313" key="1">
    <source>
        <dbReference type="EMBL" id="NMD99892.1"/>
    </source>
</evidence>
<dbReference type="Proteomes" id="UP000543804">
    <property type="component" value="Unassembled WGS sequence"/>
</dbReference>